<dbReference type="KEGG" id="kfv:AS188_11270"/>
<name>A0A0U3G5Y5_9MICC</name>
<organism evidence="2 4">
    <name type="scientific">Kocuria flava</name>
    <dbReference type="NCBI Taxonomy" id="446860"/>
    <lineage>
        <taxon>Bacteria</taxon>
        <taxon>Bacillati</taxon>
        <taxon>Actinomycetota</taxon>
        <taxon>Actinomycetes</taxon>
        <taxon>Micrococcales</taxon>
        <taxon>Micrococcaceae</taxon>
        <taxon>Kocuria</taxon>
    </lineage>
</organism>
<reference evidence="2 4" key="1">
    <citation type="submission" date="2015-11" db="EMBL/GenBank/DDBJ databases">
        <title>Complete Genome Sequence of Kocuria flava strain HO-9041.</title>
        <authorList>
            <person name="Zhou M."/>
            <person name="Dai J."/>
        </authorList>
    </citation>
    <scope>NUCLEOTIDE SEQUENCE [LARGE SCALE GENOMIC DNA]</scope>
    <source>
        <strain evidence="2 4">HO-9041</strain>
    </source>
</reference>
<evidence type="ECO:0000313" key="4">
    <source>
        <dbReference type="Proteomes" id="UP000057181"/>
    </source>
</evidence>
<dbReference type="AlphaFoldDB" id="A0A0U3G5Y5"/>
<evidence type="ECO:0000313" key="2">
    <source>
        <dbReference type="EMBL" id="ALU40234.1"/>
    </source>
</evidence>
<dbReference type="EMBL" id="CP013254">
    <property type="protein sequence ID" value="ALU40234.1"/>
    <property type="molecule type" value="Genomic_DNA"/>
</dbReference>
<proteinExistence type="predicted"/>
<evidence type="ECO:0000313" key="3">
    <source>
        <dbReference type="EMBL" id="GEO92338.1"/>
    </source>
</evidence>
<dbReference type="STRING" id="446860.AS188_11270"/>
<protein>
    <recommendedName>
        <fullName evidence="1">Mycothiol-dependent maleylpyruvate isomerase metal-binding domain-containing protein</fullName>
    </recommendedName>
</protein>
<dbReference type="InterPro" id="IPR034660">
    <property type="entry name" value="DinB/YfiT-like"/>
</dbReference>
<evidence type="ECO:0000313" key="5">
    <source>
        <dbReference type="Proteomes" id="UP000321155"/>
    </source>
</evidence>
<gene>
    <name evidence="2" type="ORF">AS188_11270</name>
    <name evidence="3" type="ORF">KFL01_16440</name>
</gene>
<dbReference type="EMBL" id="BJZR01000039">
    <property type="protein sequence ID" value="GEO92338.1"/>
    <property type="molecule type" value="Genomic_DNA"/>
</dbReference>
<dbReference type="InterPro" id="IPR024344">
    <property type="entry name" value="MDMPI_metal-binding"/>
</dbReference>
<reference evidence="3 5" key="2">
    <citation type="submission" date="2019-07" db="EMBL/GenBank/DDBJ databases">
        <title>Whole genome shotgun sequence of Kocuria flava NBRC 107626.</title>
        <authorList>
            <person name="Hosoyama A."/>
            <person name="Uohara A."/>
            <person name="Ohji S."/>
            <person name="Ichikawa N."/>
        </authorList>
    </citation>
    <scope>NUCLEOTIDE SEQUENCE [LARGE SCALE GENOMIC DNA]</scope>
    <source>
        <strain evidence="3 5">NBRC 107626</strain>
    </source>
</reference>
<accession>A0A0U3G5Y5</accession>
<dbReference type="Proteomes" id="UP000321155">
    <property type="component" value="Unassembled WGS sequence"/>
</dbReference>
<dbReference type="RefSeq" id="WP_058858935.1">
    <property type="nucleotide sequence ID" value="NZ_BJZR01000039.1"/>
</dbReference>
<evidence type="ECO:0000259" key="1">
    <source>
        <dbReference type="Pfam" id="PF11716"/>
    </source>
</evidence>
<dbReference type="Pfam" id="PF11716">
    <property type="entry name" value="MDMPI_N"/>
    <property type="match status" value="1"/>
</dbReference>
<dbReference type="Proteomes" id="UP000057181">
    <property type="component" value="Chromosome"/>
</dbReference>
<feature type="domain" description="Mycothiol-dependent maleylpyruvate isomerase metal-binding" evidence="1">
    <location>
        <begin position="20"/>
        <end position="162"/>
    </location>
</feature>
<dbReference type="OrthoDB" id="3292744at2"/>
<dbReference type="GO" id="GO:0046872">
    <property type="term" value="F:metal ion binding"/>
    <property type="evidence" value="ECO:0007669"/>
    <property type="project" value="InterPro"/>
</dbReference>
<sequence>MTRDPAAARAAFLEAGVFLARLADEVEELDEAAEDSLWERPALGSWDLRALFGHAGRALSTLTAYLDRPAAAEECTGTGHYYALAASADPQQVAARGTAAGRELGPEPAAAVRAALEAAREALARVPLEQDPLIRTPFGGARLRTYMPTRTFELAVHGLDVAAACGLDRTPPDHVLADTALTLAEIAAERGRVPELLQALTGRRCLPPGWSLLG</sequence>
<keyword evidence="5" id="KW-1185">Reference proteome</keyword>
<dbReference type="Gene3D" id="1.20.120.450">
    <property type="entry name" value="dinb family like domain"/>
    <property type="match status" value="1"/>
</dbReference>
<dbReference type="SUPFAM" id="SSF109854">
    <property type="entry name" value="DinB/YfiT-like putative metalloenzymes"/>
    <property type="match status" value="1"/>
</dbReference>